<keyword evidence="4" id="KW-1185">Reference proteome</keyword>
<keyword evidence="1" id="KW-0597">Phosphoprotein</keyword>
<dbReference type="PANTHER" id="PTHR44520">
    <property type="entry name" value="RESPONSE REGULATOR RCP1-RELATED"/>
    <property type="match status" value="1"/>
</dbReference>
<dbReference type="CDD" id="cd17557">
    <property type="entry name" value="REC_Rcp-like"/>
    <property type="match status" value="1"/>
</dbReference>
<comment type="caution">
    <text evidence="3">The sequence shown here is derived from an EMBL/GenBank/DDBJ whole genome shotgun (WGS) entry which is preliminary data.</text>
</comment>
<dbReference type="Gene3D" id="3.40.50.2300">
    <property type="match status" value="1"/>
</dbReference>
<evidence type="ECO:0000313" key="4">
    <source>
        <dbReference type="Proteomes" id="UP001595803"/>
    </source>
</evidence>
<evidence type="ECO:0000256" key="1">
    <source>
        <dbReference type="PROSITE-ProRule" id="PRU00169"/>
    </source>
</evidence>
<proteinExistence type="predicted"/>
<gene>
    <name evidence="3" type="ORF">ACFOSB_18370</name>
</gene>
<protein>
    <submittedName>
        <fullName evidence="3">Response regulator</fullName>
    </submittedName>
</protein>
<organism evidence="3 4">
    <name type="scientific">Deinococcus rufus</name>
    <dbReference type="NCBI Taxonomy" id="2136097"/>
    <lineage>
        <taxon>Bacteria</taxon>
        <taxon>Thermotogati</taxon>
        <taxon>Deinococcota</taxon>
        <taxon>Deinococci</taxon>
        <taxon>Deinococcales</taxon>
        <taxon>Deinococcaceae</taxon>
        <taxon>Deinococcus</taxon>
    </lineage>
</organism>
<evidence type="ECO:0000259" key="2">
    <source>
        <dbReference type="PROSITE" id="PS50110"/>
    </source>
</evidence>
<name>A0ABV7ZCM1_9DEIO</name>
<reference evidence="4" key="1">
    <citation type="journal article" date="2019" name="Int. J. Syst. Evol. Microbiol.">
        <title>The Global Catalogue of Microorganisms (GCM) 10K type strain sequencing project: providing services to taxonomists for standard genome sequencing and annotation.</title>
        <authorList>
            <consortium name="The Broad Institute Genomics Platform"/>
            <consortium name="The Broad Institute Genome Sequencing Center for Infectious Disease"/>
            <person name="Wu L."/>
            <person name="Ma J."/>
        </authorList>
    </citation>
    <scope>NUCLEOTIDE SEQUENCE [LARGE SCALE GENOMIC DNA]</scope>
    <source>
        <strain evidence="4">CCTCC AB 2017081</strain>
    </source>
</reference>
<dbReference type="Proteomes" id="UP001595803">
    <property type="component" value="Unassembled WGS sequence"/>
</dbReference>
<dbReference type="InterPro" id="IPR052893">
    <property type="entry name" value="TCS_response_regulator"/>
</dbReference>
<dbReference type="PROSITE" id="PS50110">
    <property type="entry name" value="RESPONSE_REGULATORY"/>
    <property type="match status" value="1"/>
</dbReference>
<dbReference type="EMBL" id="JBHRZG010000024">
    <property type="protein sequence ID" value="MFC3834828.1"/>
    <property type="molecule type" value="Genomic_DNA"/>
</dbReference>
<feature type="domain" description="Response regulatory" evidence="2">
    <location>
        <begin position="7"/>
        <end position="132"/>
    </location>
</feature>
<dbReference type="Pfam" id="PF00072">
    <property type="entry name" value="Response_reg"/>
    <property type="match status" value="1"/>
</dbReference>
<dbReference type="SUPFAM" id="SSF52172">
    <property type="entry name" value="CheY-like"/>
    <property type="match status" value="1"/>
</dbReference>
<dbReference type="InterPro" id="IPR001789">
    <property type="entry name" value="Sig_transdc_resp-reg_receiver"/>
</dbReference>
<dbReference type="PANTHER" id="PTHR44520:SF2">
    <property type="entry name" value="RESPONSE REGULATOR RCP1"/>
    <property type="match status" value="1"/>
</dbReference>
<sequence length="149" mass="16715">MPVTPFHLLLVDDEVADAELFEEIFREDFPDVVITRALNGQEALDHLARSETDPAVARPQLIVLDLNMPVMNGHDFLQRAKAHATYRSIPVLILSTSSGAQDVQRSYHNFASGYAVKPASYAELQALIQRISEYWRGAVVLPRIEQLTD</sequence>
<dbReference type="RefSeq" id="WP_295822882.1">
    <property type="nucleotide sequence ID" value="NZ_JBHRZG010000024.1"/>
</dbReference>
<dbReference type="InterPro" id="IPR011006">
    <property type="entry name" value="CheY-like_superfamily"/>
</dbReference>
<evidence type="ECO:0000313" key="3">
    <source>
        <dbReference type="EMBL" id="MFC3834828.1"/>
    </source>
</evidence>
<dbReference type="SMART" id="SM00448">
    <property type="entry name" value="REC"/>
    <property type="match status" value="1"/>
</dbReference>
<accession>A0ABV7ZCM1</accession>
<feature type="modified residue" description="4-aspartylphosphate" evidence="1">
    <location>
        <position position="65"/>
    </location>
</feature>